<name>A9NS36_PICSI</name>
<reference evidence="3" key="1">
    <citation type="journal article" date="2008" name="BMC Genomics">
        <title>A conifer genomics resource of 200,000 spruce (Picea spp.) ESTs and 6,464 high-quality, sequence-finished full-length cDNAs for Sitka spruce (Picea sitchensis).</title>
        <authorList>
            <person name="Ralph S.G."/>
            <person name="Chun H.J."/>
            <person name="Kolosova N."/>
            <person name="Cooper D."/>
            <person name="Oddy C."/>
            <person name="Ritland C.E."/>
            <person name="Kirkpatrick R."/>
            <person name="Moore R."/>
            <person name="Barber S."/>
            <person name="Holt R.A."/>
            <person name="Jones S.J."/>
            <person name="Marra M.A."/>
            <person name="Douglas C.J."/>
            <person name="Ritland K."/>
            <person name="Bohlmann J."/>
        </authorList>
    </citation>
    <scope>NUCLEOTIDE SEQUENCE</scope>
    <source>
        <tissue evidence="3">Green portion of the leader tissue</tissue>
    </source>
</reference>
<evidence type="ECO:0000313" key="3">
    <source>
        <dbReference type="EMBL" id="ABK23447.1"/>
    </source>
</evidence>
<evidence type="ECO:0000259" key="2">
    <source>
        <dbReference type="Pfam" id="PF20522"/>
    </source>
</evidence>
<keyword evidence="1" id="KW-0472">Membrane</keyword>
<evidence type="ECO:0000256" key="1">
    <source>
        <dbReference type="SAM" id="Phobius"/>
    </source>
</evidence>
<dbReference type="PANTHER" id="PTHR36046:SF1">
    <property type="entry name" value="DUF6737 DOMAIN-CONTAINING PROTEIN"/>
    <property type="match status" value="1"/>
</dbReference>
<dbReference type="GO" id="GO:0009507">
    <property type="term" value="C:chloroplast"/>
    <property type="evidence" value="ECO:0007669"/>
    <property type="project" value="TreeGrafter"/>
</dbReference>
<dbReference type="InterPro" id="IPR046625">
    <property type="entry name" value="DUF6737"/>
</dbReference>
<sequence>MGILIQSPTSIAALTLNSGLQIPQSLLKALPYSYSHSSPLSALAICNCTPNLVLQSKRVRSGTTTIRSANGNGGGQDTDEESRFLEQDGSIRDMDGYLNNLSLEYESVWDTKPAWCQPWTIFLTGVLATSGSWIVFQSITLTTIVACLIGAWWYIFLYSYPQAYTEMIAERRKKVKSGLEDTYGIRKVE</sequence>
<protein>
    <recommendedName>
        <fullName evidence="2">DUF6737 domain-containing protein</fullName>
    </recommendedName>
</protein>
<proteinExistence type="evidence at transcript level"/>
<accession>A9NS36</accession>
<organism evidence="3">
    <name type="scientific">Picea sitchensis</name>
    <name type="common">Sitka spruce</name>
    <name type="synonym">Pinus sitchensis</name>
    <dbReference type="NCBI Taxonomy" id="3332"/>
    <lineage>
        <taxon>Eukaryota</taxon>
        <taxon>Viridiplantae</taxon>
        <taxon>Streptophyta</taxon>
        <taxon>Embryophyta</taxon>
        <taxon>Tracheophyta</taxon>
        <taxon>Spermatophyta</taxon>
        <taxon>Pinopsida</taxon>
        <taxon>Pinidae</taxon>
        <taxon>Conifers I</taxon>
        <taxon>Pinales</taxon>
        <taxon>Pinaceae</taxon>
        <taxon>Picea</taxon>
    </lineage>
</organism>
<dbReference type="Pfam" id="PF20522">
    <property type="entry name" value="DUF6737"/>
    <property type="match status" value="1"/>
</dbReference>
<dbReference type="EMBL" id="EF084118">
    <property type="protein sequence ID" value="ABK23447.1"/>
    <property type="molecule type" value="mRNA"/>
</dbReference>
<dbReference type="PANTHER" id="PTHR36046">
    <property type="entry name" value="PROTEIN, PUTATIVE-RELATED"/>
    <property type="match status" value="1"/>
</dbReference>
<feature type="domain" description="DUF6737" evidence="2">
    <location>
        <begin position="107"/>
        <end position="163"/>
    </location>
</feature>
<keyword evidence="1" id="KW-0812">Transmembrane</keyword>
<keyword evidence="1" id="KW-1133">Transmembrane helix</keyword>
<feature type="transmembrane region" description="Helical" evidence="1">
    <location>
        <begin position="133"/>
        <end position="157"/>
    </location>
</feature>
<dbReference type="AlphaFoldDB" id="A9NS36"/>